<dbReference type="PANTHER" id="PTHR43266:SF2">
    <property type="entry name" value="MAJOR FACILITATOR SUPERFAMILY (MFS) PROFILE DOMAIN-CONTAINING PROTEIN"/>
    <property type="match status" value="1"/>
</dbReference>
<evidence type="ECO:0000313" key="8">
    <source>
        <dbReference type="EMBL" id="CUO87732.1"/>
    </source>
</evidence>
<proteinExistence type="predicted"/>
<feature type="transmembrane region" description="Helical" evidence="7">
    <location>
        <begin position="210"/>
        <end position="236"/>
    </location>
</feature>
<dbReference type="EMBL" id="CYZV01000073">
    <property type="protein sequence ID" value="CUO87732.1"/>
    <property type="molecule type" value="Genomic_DNA"/>
</dbReference>
<feature type="transmembrane region" description="Helical" evidence="7">
    <location>
        <begin position="298"/>
        <end position="319"/>
    </location>
</feature>
<feature type="transmembrane region" description="Helical" evidence="7">
    <location>
        <begin position="248"/>
        <end position="267"/>
    </location>
</feature>
<evidence type="ECO:0000256" key="1">
    <source>
        <dbReference type="ARBA" id="ARBA00004651"/>
    </source>
</evidence>
<evidence type="ECO:0000256" key="3">
    <source>
        <dbReference type="ARBA" id="ARBA00022475"/>
    </source>
</evidence>
<feature type="transmembrane region" description="Helical" evidence="7">
    <location>
        <begin position="365"/>
        <end position="384"/>
    </location>
</feature>
<dbReference type="OrthoDB" id="9775268at2"/>
<dbReference type="Proteomes" id="UP000095558">
    <property type="component" value="Unassembled WGS sequence"/>
</dbReference>
<dbReference type="CDD" id="cd06173">
    <property type="entry name" value="MFS_MefA_like"/>
    <property type="match status" value="1"/>
</dbReference>
<evidence type="ECO:0000256" key="6">
    <source>
        <dbReference type="ARBA" id="ARBA00023136"/>
    </source>
</evidence>
<feature type="transmembrane region" description="Helical" evidence="7">
    <location>
        <begin position="9"/>
        <end position="35"/>
    </location>
</feature>
<evidence type="ECO:0000256" key="4">
    <source>
        <dbReference type="ARBA" id="ARBA00022692"/>
    </source>
</evidence>
<sequence>MQLNLTKNFIFFLISNTISSLGDYIYDIAIIVYLYQETGSSLVLGSFFIFQFVPTLIFTPFIGTLIDKLDKKKIIIFTNILRGLTLITLLFNISTQTIFLTTLILGICDELNRATNNSIIPQVVETNQITKANSILSILDSSTMIIGPIIASFLLSTTSINGSIIINALSFLLSGIIISLIKINNIHITIKKENFFYEVKKGLKVIFKDAFVKNIIIIWGLLLIGVGITGSFIVILVTDYMGLPYASYGWLTAAEGAGIAISSLFIIKNKNINTVNLTIYGLFFLGIGTLITALSSNIIIVIFAYLIIGFGASTAPIGIRSLLQINISKNMIGRVFTSVRFIVTSLRTLSISIFSVLAGYINLRFIFVIAASIIFLSSFIALSVKNTLSTSTIID</sequence>
<dbReference type="Pfam" id="PF07690">
    <property type="entry name" value="MFS_1"/>
    <property type="match status" value="1"/>
</dbReference>
<feature type="transmembrane region" description="Helical" evidence="7">
    <location>
        <begin position="41"/>
        <end position="62"/>
    </location>
</feature>
<dbReference type="PANTHER" id="PTHR43266">
    <property type="entry name" value="MACROLIDE-EFFLUX PROTEIN"/>
    <property type="match status" value="1"/>
</dbReference>
<keyword evidence="6 7" id="KW-0472">Membrane</keyword>
<dbReference type="GO" id="GO:0022857">
    <property type="term" value="F:transmembrane transporter activity"/>
    <property type="evidence" value="ECO:0007669"/>
    <property type="project" value="InterPro"/>
</dbReference>
<evidence type="ECO:0000256" key="5">
    <source>
        <dbReference type="ARBA" id="ARBA00022989"/>
    </source>
</evidence>
<keyword evidence="3" id="KW-1003">Cell membrane</keyword>
<gene>
    <name evidence="8" type="primary">bacE</name>
    <name evidence="8" type="ORF">ERS852470_03612</name>
</gene>
<dbReference type="InterPro" id="IPR011701">
    <property type="entry name" value="MFS"/>
</dbReference>
<dbReference type="AlphaFoldDB" id="A0A174KV25"/>
<dbReference type="GO" id="GO:0005886">
    <property type="term" value="C:plasma membrane"/>
    <property type="evidence" value="ECO:0007669"/>
    <property type="project" value="UniProtKB-SubCell"/>
</dbReference>
<dbReference type="Gene3D" id="1.20.1250.20">
    <property type="entry name" value="MFS general substrate transporter like domains"/>
    <property type="match status" value="1"/>
</dbReference>
<feature type="transmembrane region" description="Helical" evidence="7">
    <location>
        <begin position="274"/>
        <end position="292"/>
    </location>
</feature>
<evidence type="ECO:0000256" key="2">
    <source>
        <dbReference type="ARBA" id="ARBA00022448"/>
    </source>
</evidence>
<dbReference type="InterPro" id="IPR022324">
    <property type="entry name" value="Bacilysin_exporter_BacE_put"/>
</dbReference>
<feature type="transmembrane region" description="Helical" evidence="7">
    <location>
        <begin position="164"/>
        <end position="183"/>
    </location>
</feature>
<accession>A0A174KV25</accession>
<evidence type="ECO:0000256" key="7">
    <source>
        <dbReference type="SAM" id="Phobius"/>
    </source>
</evidence>
<dbReference type="SUPFAM" id="SSF103473">
    <property type="entry name" value="MFS general substrate transporter"/>
    <property type="match status" value="1"/>
</dbReference>
<name>A0A174KV25_9CLOT</name>
<keyword evidence="4 7" id="KW-0812">Transmembrane</keyword>
<protein>
    <submittedName>
        <fullName evidence="8">Arabinose efflux permease family protein</fullName>
    </submittedName>
</protein>
<reference evidence="8 9" key="1">
    <citation type="submission" date="2015-09" db="EMBL/GenBank/DDBJ databases">
        <authorList>
            <consortium name="Pathogen Informatics"/>
        </authorList>
    </citation>
    <scope>NUCLEOTIDE SEQUENCE [LARGE SCALE GENOMIC DNA]</scope>
    <source>
        <strain evidence="8 9">2789STDY5834855</strain>
    </source>
</reference>
<dbReference type="InterPro" id="IPR036259">
    <property type="entry name" value="MFS_trans_sf"/>
</dbReference>
<keyword evidence="5 7" id="KW-1133">Transmembrane helix</keyword>
<dbReference type="PRINTS" id="PR01988">
    <property type="entry name" value="EXPORTERBACE"/>
</dbReference>
<organism evidence="8 9">
    <name type="scientific">Clostridium disporicum</name>
    <dbReference type="NCBI Taxonomy" id="84024"/>
    <lineage>
        <taxon>Bacteria</taxon>
        <taxon>Bacillati</taxon>
        <taxon>Bacillota</taxon>
        <taxon>Clostridia</taxon>
        <taxon>Eubacteriales</taxon>
        <taxon>Clostridiaceae</taxon>
        <taxon>Clostridium</taxon>
    </lineage>
</organism>
<keyword evidence="2" id="KW-0813">Transport</keyword>
<evidence type="ECO:0000313" key="9">
    <source>
        <dbReference type="Proteomes" id="UP000095558"/>
    </source>
</evidence>
<comment type="subcellular location">
    <subcellularLocation>
        <location evidence="1">Cell membrane</location>
        <topology evidence="1">Multi-pass membrane protein</topology>
    </subcellularLocation>
</comment>
<feature type="transmembrane region" description="Helical" evidence="7">
    <location>
        <begin position="339"/>
        <end position="359"/>
    </location>
</feature>
<dbReference type="RefSeq" id="WP_055277977.1">
    <property type="nucleotide sequence ID" value="NZ_CYYT01000065.1"/>
</dbReference>